<evidence type="ECO:0000313" key="1">
    <source>
        <dbReference type="EMBL" id="VFK47105.1"/>
    </source>
</evidence>
<accession>A0A450YZV3</accession>
<sequence length="146" mass="16601">MSTRLLHHAWGIRGYTYVCTQYKQGNTIFRIKQNTSGLRSSCCGSKKVIKRGVTTRTLRTVPIGNQAVFIELPVQRVEYFLASRRRPYIFSDTFTKIHSRVFQPDLSQLFDACPKAPNRSIATAMNKLDQTIGALFQEAKLVPCKT</sequence>
<dbReference type="AlphaFoldDB" id="A0A450YZV3"/>
<protein>
    <submittedName>
        <fullName evidence="1">Zinc-finger of transposase IS204/IS1001/IS1096/IS1165</fullName>
    </submittedName>
</protein>
<dbReference type="EMBL" id="CAADFW010000040">
    <property type="protein sequence ID" value="VFK60055.1"/>
    <property type="molecule type" value="Genomic_DNA"/>
</dbReference>
<keyword evidence="1" id="KW-0479">Metal-binding</keyword>
<dbReference type="EMBL" id="CAADFS010000041">
    <property type="protein sequence ID" value="VFK47105.1"/>
    <property type="molecule type" value="Genomic_DNA"/>
</dbReference>
<gene>
    <name evidence="1" type="ORF">BECKTC1821D_GA0114238_10413</name>
    <name evidence="2" type="ORF">BECKTC1821F_GA0114240_10403</name>
</gene>
<keyword evidence="1" id="KW-0863">Zinc-finger</keyword>
<evidence type="ECO:0000313" key="2">
    <source>
        <dbReference type="EMBL" id="VFK60055.1"/>
    </source>
</evidence>
<proteinExistence type="predicted"/>
<keyword evidence="1" id="KW-0862">Zinc</keyword>
<organism evidence="1">
    <name type="scientific">Candidatus Kentrum sp. TC</name>
    <dbReference type="NCBI Taxonomy" id="2126339"/>
    <lineage>
        <taxon>Bacteria</taxon>
        <taxon>Pseudomonadati</taxon>
        <taxon>Pseudomonadota</taxon>
        <taxon>Gammaproteobacteria</taxon>
        <taxon>Candidatus Kentrum</taxon>
    </lineage>
</organism>
<name>A0A450YZV3_9GAMM</name>
<dbReference type="GO" id="GO:0008270">
    <property type="term" value="F:zinc ion binding"/>
    <property type="evidence" value="ECO:0007669"/>
    <property type="project" value="UniProtKB-KW"/>
</dbReference>
<reference evidence="1" key="1">
    <citation type="submission" date="2019-02" db="EMBL/GenBank/DDBJ databases">
        <authorList>
            <person name="Gruber-Vodicka R. H."/>
            <person name="Seah K. B. B."/>
        </authorList>
    </citation>
    <scope>NUCLEOTIDE SEQUENCE</scope>
    <source>
        <strain evidence="1">BECK_BZ123</strain>
        <strain evidence="2">BECK_BZ126</strain>
    </source>
</reference>